<reference evidence="3 4" key="1">
    <citation type="journal article" date="2009" name="Genome Biol.">
        <title>Genomic and genetic analyses of diversity and plant interactions of Pseudomonas fluorescens.</title>
        <authorList>
            <person name="Silby M.W."/>
            <person name="Cerdeno-Tarraga A.M."/>
            <person name="Vernikos G.S."/>
            <person name="Giddens S.R."/>
            <person name="Jackson R.W."/>
            <person name="Preston G.M."/>
            <person name="Zhang X.X."/>
            <person name="Moon C.D."/>
            <person name="Gehrig S.M."/>
            <person name="Godfrey S.A."/>
            <person name="Knight C.G."/>
            <person name="Malone J.G."/>
            <person name="Robinson Z."/>
            <person name="Spiers A.J."/>
            <person name="Harris S."/>
            <person name="Challis G.L."/>
            <person name="Yaxley A.M."/>
            <person name="Harris D."/>
            <person name="Seeger K."/>
            <person name="Murphy L."/>
            <person name="Rutter S."/>
            <person name="Squares R."/>
            <person name="Quail M.A."/>
            <person name="Saunders E."/>
            <person name="Mavromatis K."/>
            <person name="Brettin T.S."/>
            <person name="Bentley S.D."/>
            <person name="Hothersall J."/>
            <person name="Stephens E."/>
            <person name="Thomas C.M."/>
            <person name="Parkhill J."/>
            <person name="Levy S.B."/>
            <person name="Rainey P.B."/>
            <person name="Thomson N.R."/>
        </authorList>
    </citation>
    <scope>NUCLEOTIDE SEQUENCE [LARGE SCALE GENOMIC DNA]</scope>
    <source>
        <strain evidence="3 4">Pf0-1</strain>
    </source>
</reference>
<organism evidence="3 4">
    <name type="scientific">Pseudomonas fluorescens (strain Pf0-1)</name>
    <dbReference type="NCBI Taxonomy" id="205922"/>
    <lineage>
        <taxon>Bacteria</taxon>
        <taxon>Pseudomonadati</taxon>
        <taxon>Pseudomonadota</taxon>
        <taxon>Gammaproteobacteria</taxon>
        <taxon>Pseudomonadales</taxon>
        <taxon>Pseudomonadaceae</taxon>
        <taxon>Pseudomonas</taxon>
    </lineage>
</organism>
<name>Q3KAH0_PSEPF</name>
<dbReference type="EMBL" id="CP000094">
    <property type="protein sequence ID" value="ABA75234.1"/>
    <property type="molecule type" value="Genomic_DNA"/>
</dbReference>
<accession>Q3KAH0</accession>
<feature type="compositionally biased region" description="Basic and acidic residues" evidence="2">
    <location>
        <begin position="761"/>
        <end position="771"/>
    </location>
</feature>
<gene>
    <name evidence="3" type="ordered locus">Pfl01_3496</name>
</gene>
<dbReference type="RefSeq" id="WP_011334860.1">
    <property type="nucleotide sequence ID" value="NC_007492.2"/>
</dbReference>
<evidence type="ECO:0000256" key="1">
    <source>
        <dbReference type="SAM" id="Coils"/>
    </source>
</evidence>
<feature type="coiled-coil region" evidence="1">
    <location>
        <begin position="119"/>
        <end position="171"/>
    </location>
</feature>
<dbReference type="HOGENOM" id="CLU_365960_0_0_6"/>
<proteinExistence type="predicted"/>
<feature type="region of interest" description="Disordered" evidence="2">
    <location>
        <begin position="761"/>
        <end position="790"/>
    </location>
</feature>
<evidence type="ECO:0000313" key="4">
    <source>
        <dbReference type="Proteomes" id="UP000002704"/>
    </source>
</evidence>
<sequence>MSMTDQTLAQLFASIAFKVDQTGIKQAQQLLRAIEKQAQATGRAIDKALKGSGGRNANNLVAAQKAATQQQFAQQLQNAKLTKIQGQAAASNAAYGLKTQQQQVALAIKQQKLAAATQATQAAAAKQSLQQQAQILANQIKQHSLTNRNAAAAQQHQLRQLRIQAAQHRAARQASGLAGGSGRSFHGYGGHGGGGLLGVGHSSLHGFGGIGRFAGGVTGSAEGALGGLEGLAGGLGRASMGLGAVAGSAALVVAAFAAINAAAVGYAREAERASNTRNQRMGQFESVGDRTAANAERMNNRYENFAQKEGLNAAQLGPDYAKIVGALSPKIGVDKAADTTEGIMRYGKAQHLSNENMSKISLGMRQALGKGQLFSEEWTGQIAEHLGAHANEFGAQAWQRATGGKLTGDAAQKAFGKDRQDRKISGDALTKFMVELGQVLNQHANDGGLLDKARNTQDSWDNRIANQYQANMVKAYDNTGLHDTMTGSGGLYDSFLKFMNELQPEFVAIGSASNSVLQGLTGITKWLTGVAAWFNNGESYFDPKFTRDMGNAFAELGQSLTTLWNTVAQILGLSEQAGVFKTSGEVVIGVLTSMVDVFTILADAVIGTIRLIQDALHALPDSLGGISDDSYAKIVAQRQVDDKKRADIAAARELDRHGGGPMPNPNGNVDPNAPWRVTDGSDIPTVPNTPKDWRVTDGSDIPVIDSKAVAAMSQAPITNPVQPALNGKDLAPTTVNNNIIVNQAPINISGVETDKVSGMLEKHREESKKELQQVVDKLSPPSNGYRARGN</sequence>
<evidence type="ECO:0000256" key="2">
    <source>
        <dbReference type="SAM" id="MobiDB-lite"/>
    </source>
</evidence>
<evidence type="ECO:0000313" key="3">
    <source>
        <dbReference type="EMBL" id="ABA75234.1"/>
    </source>
</evidence>
<dbReference type="AlphaFoldDB" id="Q3KAH0"/>
<dbReference type="KEGG" id="pfo:Pfl01_3496"/>
<dbReference type="Proteomes" id="UP000002704">
    <property type="component" value="Chromosome"/>
</dbReference>
<keyword evidence="1" id="KW-0175">Coiled coil</keyword>
<feature type="region of interest" description="Disordered" evidence="2">
    <location>
        <begin position="653"/>
        <end position="676"/>
    </location>
</feature>
<protein>
    <submittedName>
        <fullName evidence="3">Phage protein</fullName>
    </submittedName>
</protein>